<dbReference type="AlphaFoldDB" id="A0A1H3SDA9"/>
<protein>
    <submittedName>
        <fullName evidence="3">RAMP superfamily protein</fullName>
    </submittedName>
</protein>
<reference evidence="3 4" key="1">
    <citation type="submission" date="2016-10" db="EMBL/GenBank/DDBJ databases">
        <authorList>
            <person name="de Groot N.N."/>
        </authorList>
    </citation>
    <scope>NUCLEOTIDE SEQUENCE [LARGE SCALE GENOMIC DNA]</scope>
    <source>
        <strain evidence="3 4">DSM 21650</strain>
    </source>
</reference>
<dbReference type="Proteomes" id="UP000198625">
    <property type="component" value="Unassembled WGS sequence"/>
</dbReference>
<evidence type="ECO:0000256" key="1">
    <source>
        <dbReference type="ARBA" id="ARBA00023118"/>
    </source>
</evidence>
<sequence>MSKFKIQVKLKSESIFGSGYSIPGSVDLEIVCDEYGLPYMKSKTFKGNFRQAMEDIVDILSSLTEATKYSLMVEKLLGKGEAGVHHWETIKFSDLRLSKNIRYIIEKAVLEGKIKDQEVKKALTDIRSFTSVDEDGSSKKGSLRQIRVIKKDLFFEVDLHTERELTEQELGLLSIAARNLRHMGTMRTRGKGEVECTLLEKEKDVYIDKTDAYIDKFIKGVRINA</sequence>
<dbReference type="PANTHER" id="PTHR35579">
    <property type="entry name" value="CRISPR SYSTEM CMS ENDORIBONUCLEASE CSM3"/>
    <property type="match status" value="1"/>
</dbReference>
<evidence type="ECO:0000313" key="4">
    <source>
        <dbReference type="Proteomes" id="UP000198625"/>
    </source>
</evidence>
<dbReference type="InterPro" id="IPR005537">
    <property type="entry name" value="RAMP_III_fam"/>
</dbReference>
<proteinExistence type="predicted"/>
<dbReference type="CDD" id="cd09726">
    <property type="entry name" value="RAMP_I_III"/>
    <property type="match status" value="1"/>
</dbReference>
<dbReference type="Pfam" id="PF03787">
    <property type="entry name" value="RAMPs"/>
    <property type="match status" value="1"/>
</dbReference>
<dbReference type="OrthoDB" id="163151at2"/>
<feature type="domain" description="CRISPR type III-associated protein" evidence="2">
    <location>
        <begin position="10"/>
        <end position="195"/>
    </location>
</feature>
<accession>A0A1H3SDA9</accession>
<keyword evidence="4" id="KW-1185">Reference proteome</keyword>
<gene>
    <name evidence="3" type="ORF">SAMN05660462_02832</name>
</gene>
<dbReference type="GO" id="GO:0051607">
    <property type="term" value="P:defense response to virus"/>
    <property type="evidence" value="ECO:0007669"/>
    <property type="project" value="UniProtKB-KW"/>
</dbReference>
<organism evidence="3 4">
    <name type="scientific">Proteiniborus ethanoligenes</name>
    <dbReference type="NCBI Taxonomy" id="415015"/>
    <lineage>
        <taxon>Bacteria</taxon>
        <taxon>Bacillati</taxon>
        <taxon>Bacillota</taxon>
        <taxon>Clostridia</taxon>
        <taxon>Eubacteriales</taxon>
        <taxon>Proteiniborus</taxon>
    </lineage>
</organism>
<keyword evidence="1" id="KW-0051">Antiviral defense</keyword>
<evidence type="ECO:0000259" key="2">
    <source>
        <dbReference type="Pfam" id="PF03787"/>
    </source>
</evidence>
<evidence type="ECO:0000313" key="3">
    <source>
        <dbReference type="EMBL" id="SDZ35698.1"/>
    </source>
</evidence>
<dbReference type="EMBL" id="FNQE01000041">
    <property type="protein sequence ID" value="SDZ35698.1"/>
    <property type="molecule type" value="Genomic_DNA"/>
</dbReference>
<dbReference type="InterPro" id="IPR052216">
    <property type="entry name" value="CRISPR_Csm3_endoribonuclease"/>
</dbReference>
<dbReference type="PANTHER" id="PTHR35579:SF3">
    <property type="entry name" value="CRISPR SYSTEM CMS ENDORIBONUCLEASE CSM3"/>
    <property type="match status" value="1"/>
</dbReference>
<dbReference type="RefSeq" id="WP_091732686.1">
    <property type="nucleotide sequence ID" value="NZ_FNQE01000041.1"/>
</dbReference>
<name>A0A1H3SDA9_9FIRM</name>
<dbReference type="STRING" id="415015.SAMN05660462_02832"/>